<dbReference type="InterPro" id="IPR052158">
    <property type="entry name" value="INH-QAR"/>
</dbReference>
<dbReference type="HOGENOM" id="CLU_000445_44_1_5"/>
<dbReference type="AlphaFoldDB" id="J1K273"/>
<dbReference type="EMBL" id="AIMB01000002">
    <property type="protein sequence ID" value="EJF91567.1"/>
    <property type="molecule type" value="Genomic_DNA"/>
</dbReference>
<dbReference type="PANTHER" id="PTHR43130:SF2">
    <property type="entry name" value="DJ-1_PFPI DOMAIN-CONTAINING PROTEIN"/>
    <property type="match status" value="1"/>
</dbReference>
<comment type="caution">
    <text evidence="2">The sequence shown here is derived from an EMBL/GenBank/DDBJ whole genome shotgun (WGS) entry which is preliminary data.</text>
</comment>
<evidence type="ECO:0000259" key="1">
    <source>
        <dbReference type="Pfam" id="PF01965"/>
    </source>
</evidence>
<dbReference type="Pfam" id="PF01965">
    <property type="entry name" value="DJ-1_PfpI"/>
    <property type="match status" value="1"/>
</dbReference>
<dbReference type="Gene3D" id="3.40.50.880">
    <property type="match status" value="1"/>
</dbReference>
<sequence>MQLLDFAGPYDVFTTSNHITVHLIGETLEPIKTTNHIRLNPQFDCNTVPKLDILCIPGGKGVNALLENETVLKFIQSQAQTTHYISSICTGSLVLGAAGVLKGYKATSHWSAVEYLPYFSAIPKNDRVVIDKNIITAGGITAGIDFGLFIIQHLISLEEAQKVQLILQYDPHPPLDCGTPEKAPQNIVKDLKTPNFINDQSKRIAELFKKNHETL</sequence>
<accession>J1K273</accession>
<evidence type="ECO:0000313" key="3">
    <source>
        <dbReference type="Proteomes" id="UP000008952"/>
    </source>
</evidence>
<proteinExistence type="predicted"/>
<organism evidence="2 3">
    <name type="scientific">Bartonella tamiae Th239</name>
    <dbReference type="NCBI Taxonomy" id="1094558"/>
    <lineage>
        <taxon>Bacteria</taxon>
        <taxon>Pseudomonadati</taxon>
        <taxon>Pseudomonadota</taxon>
        <taxon>Alphaproteobacteria</taxon>
        <taxon>Hyphomicrobiales</taxon>
        <taxon>Bartonellaceae</taxon>
        <taxon>Bartonella</taxon>
    </lineage>
</organism>
<gene>
    <name evidence="2" type="ORF">ME5_00262</name>
</gene>
<protein>
    <recommendedName>
        <fullName evidence="1">DJ-1/PfpI domain-containing protein</fullName>
    </recommendedName>
</protein>
<name>J1K273_9HYPH</name>
<dbReference type="InterPro" id="IPR002818">
    <property type="entry name" value="DJ-1/PfpI"/>
</dbReference>
<dbReference type="Proteomes" id="UP000008952">
    <property type="component" value="Unassembled WGS sequence"/>
</dbReference>
<dbReference type="InterPro" id="IPR029062">
    <property type="entry name" value="Class_I_gatase-like"/>
</dbReference>
<keyword evidence="3" id="KW-1185">Reference proteome</keyword>
<feature type="domain" description="DJ-1/PfpI" evidence="1">
    <location>
        <begin position="2"/>
        <end position="152"/>
    </location>
</feature>
<dbReference type="CDD" id="cd03139">
    <property type="entry name" value="GATase1_PfpI_2"/>
    <property type="match status" value="1"/>
</dbReference>
<dbReference type="eggNOG" id="COG0693">
    <property type="taxonomic scope" value="Bacteria"/>
</dbReference>
<evidence type="ECO:0000313" key="2">
    <source>
        <dbReference type="EMBL" id="EJF91567.1"/>
    </source>
</evidence>
<reference evidence="2 3" key="1">
    <citation type="submission" date="2012-03" db="EMBL/GenBank/DDBJ databases">
        <title>The Genome Sequence of Bartonella tamiae Th239.</title>
        <authorList>
            <consortium name="The Broad Institute Genome Sequencing Platform"/>
            <consortium name="The Broad Institute Genome Sequencing Center for Infectious Disease"/>
            <person name="Feldgarden M."/>
            <person name="Kirby J."/>
            <person name="Kosoy M."/>
            <person name="Birtles R."/>
            <person name="Probert W.S."/>
            <person name="Chiaraviglio L."/>
            <person name="Young S.K."/>
            <person name="Zeng Q."/>
            <person name="Gargeya S."/>
            <person name="Fitzgerald M."/>
            <person name="Haas B."/>
            <person name="Abouelleil A."/>
            <person name="Alvarado L."/>
            <person name="Arachchi H.M."/>
            <person name="Berlin A."/>
            <person name="Chapman S.B."/>
            <person name="Gearin G."/>
            <person name="Goldberg J."/>
            <person name="Griggs A."/>
            <person name="Gujja S."/>
            <person name="Hansen M."/>
            <person name="Heiman D."/>
            <person name="Howarth C."/>
            <person name="Larimer J."/>
            <person name="Lui A."/>
            <person name="MacDonald P.J.P."/>
            <person name="McCowen C."/>
            <person name="Montmayeur A."/>
            <person name="Murphy C."/>
            <person name="Neiman D."/>
            <person name="Pearson M."/>
            <person name="Priest M."/>
            <person name="Roberts A."/>
            <person name="Saif S."/>
            <person name="Shea T."/>
            <person name="Sisk P."/>
            <person name="Stolte C."/>
            <person name="Sykes S."/>
            <person name="Wortman J."/>
            <person name="Nusbaum C."/>
            <person name="Birren B."/>
        </authorList>
    </citation>
    <scope>NUCLEOTIDE SEQUENCE [LARGE SCALE GENOMIC DNA]</scope>
    <source>
        <strain evidence="2 3">Th239</strain>
    </source>
</reference>
<dbReference type="PATRIC" id="fig|1094558.3.peg.295"/>
<dbReference type="OrthoDB" id="9793422at2"/>
<dbReference type="STRING" id="1094558.ME5_00262"/>
<dbReference type="GO" id="GO:0006355">
    <property type="term" value="P:regulation of DNA-templated transcription"/>
    <property type="evidence" value="ECO:0007669"/>
    <property type="project" value="TreeGrafter"/>
</dbReference>
<dbReference type="SUPFAM" id="SSF52317">
    <property type="entry name" value="Class I glutamine amidotransferase-like"/>
    <property type="match status" value="1"/>
</dbReference>
<dbReference type="PANTHER" id="PTHR43130">
    <property type="entry name" value="ARAC-FAMILY TRANSCRIPTIONAL REGULATOR"/>
    <property type="match status" value="1"/>
</dbReference>